<comment type="subunit">
    <text evidence="1">Component of the TIM23 complex.</text>
</comment>
<dbReference type="Pfam" id="PF03031">
    <property type="entry name" value="NIF"/>
    <property type="match status" value="1"/>
</dbReference>
<name>A0AAQ3NA24_VIGMU</name>
<proteinExistence type="inferred from homology"/>
<keyword evidence="1" id="KW-0811">Translocation</keyword>
<dbReference type="GO" id="GO:0005744">
    <property type="term" value="C:TIM23 mitochondrial import inner membrane translocase complex"/>
    <property type="evidence" value="ECO:0007669"/>
    <property type="project" value="UniProtKB-UniRule"/>
</dbReference>
<dbReference type="InterPro" id="IPR004274">
    <property type="entry name" value="FCP1_dom"/>
</dbReference>
<dbReference type="SUPFAM" id="SSF56784">
    <property type="entry name" value="HAD-like"/>
    <property type="match status" value="1"/>
</dbReference>
<protein>
    <recommendedName>
        <fullName evidence="1">Mitochondrial import inner membrane translocase subunit TIM50</fullName>
    </recommendedName>
</protein>
<feature type="domain" description="FCP1 homology" evidence="3">
    <location>
        <begin position="36"/>
        <end position="227"/>
    </location>
</feature>
<feature type="compositionally biased region" description="Basic and acidic residues" evidence="2">
    <location>
        <begin position="10"/>
        <end position="24"/>
    </location>
</feature>
<comment type="function">
    <text evidence="1">Essential component of the TIM23 complex, a complex that mediates the translocation of transit peptide-containing proteins across the mitochondrial inner membrane.</text>
</comment>
<dbReference type="Proteomes" id="UP001374535">
    <property type="component" value="Chromosome 6"/>
</dbReference>
<dbReference type="InterPro" id="IPR023214">
    <property type="entry name" value="HAD_sf"/>
</dbReference>
<dbReference type="PROSITE" id="PS50969">
    <property type="entry name" value="FCP1"/>
    <property type="match status" value="1"/>
</dbReference>
<keyword evidence="5" id="KW-1185">Reference proteome</keyword>
<evidence type="ECO:0000259" key="3">
    <source>
        <dbReference type="PROSITE" id="PS50969"/>
    </source>
</evidence>
<keyword evidence="1" id="KW-0653">Protein transport</keyword>
<gene>
    <name evidence="4" type="ORF">V8G54_018952</name>
</gene>
<evidence type="ECO:0000256" key="2">
    <source>
        <dbReference type="SAM" id="MobiDB-lite"/>
    </source>
</evidence>
<reference evidence="4 5" key="1">
    <citation type="journal article" date="2023" name="Life. Sci Alliance">
        <title>Evolutionary insights into 3D genome organization and epigenetic landscape of Vigna mungo.</title>
        <authorList>
            <person name="Junaid A."/>
            <person name="Singh B."/>
            <person name="Bhatia S."/>
        </authorList>
    </citation>
    <scope>NUCLEOTIDE SEQUENCE [LARGE SCALE GENOMIC DNA]</scope>
    <source>
        <strain evidence="4">Urdbean</strain>
    </source>
</reference>
<dbReference type="InterPro" id="IPR036412">
    <property type="entry name" value="HAD-like_sf"/>
</dbReference>
<keyword evidence="1" id="KW-0496">Mitochondrion</keyword>
<dbReference type="Gene3D" id="3.40.50.1000">
    <property type="entry name" value="HAD superfamily/HAD-like"/>
    <property type="match status" value="1"/>
</dbReference>
<keyword evidence="1" id="KW-0813">Transport</keyword>
<accession>A0AAQ3NA24</accession>
<evidence type="ECO:0000313" key="4">
    <source>
        <dbReference type="EMBL" id="WVZ05606.1"/>
    </source>
</evidence>
<sequence>MSGNIGGKNKVIEPEGEHEKQDSATDLKLSLEKLNLGPRKKLLVMNLNGLLMHRVHIRDIWKVSKSRSRDGVYGSFLVNNLNMIIIVVFKRPFCEEFMKFCLERFEVGIWSSAKEYNMDAALAIAIGSIRKKISFKLDQSHCTDSGYKSLEKATKPLFFKEFNKMWEKAKKSGPFNVSNTLLIDDKPYKAFLNPDNTAIFPESYDVNDVTDRGLDPRGELCSYLEAVADAPDVPSYVKDHPFGQLPITSAHPHWKFYSEVKQSRLKKRASKIPRGGEHCGVILKGSVEGLRRADLRGVNGEHRKSQPLEVRDRLESRVDGEEESNQVWEAKLFLSV</sequence>
<comment type="subcellular location">
    <subcellularLocation>
        <location evidence="1">Mitochondrion inner membrane</location>
        <topology evidence="1">Single-pass membrane protein</topology>
    </subcellularLocation>
</comment>
<dbReference type="SMART" id="SM00577">
    <property type="entry name" value="CPDc"/>
    <property type="match status" value="1"/>
</dbReference>
<feature type="region of interest" description="Disordered" evidence="2">
    <location>
        <begin position="1"/>
        <end position="24"/>
    </location>
</feature>
<evidence type="ECO:0000256" key="1">
    <source>
        <dbReference type="RuleBase" id="RU365079"/>
    </source>
</evidence>
<organism evidence="4 5">
    <name type="scientific">Vigna mungo</name>
    <name type="common">Black gram</name>
    <name type="synonym">Phaseolus mungo</name>
    <dbReference type="NCBI Taxonomy" id="3915"/>
    <lineage>
        <taxon>Eukaryota</taxon>
        <taxon>Viridiplantae</taxon>
        <taxon>Streptophyta</taxon>
        <taxon>Embryophyta</taxon>
        <taxon>Tracheophyta</taxon>
        <taxon>Spermatophyta</taxon>
        <taxon>Magnoliopsida</taxon>
        <taxon>eudicotyledons</taxon>
        <taxon>Gunneridae</taxon>
        <taxon>Pentapetalae</taxon>
        <taxon>rosids</taxon>
        <taxon>fabids</taxon>
        <taxon>Fabales</taxon>
        <taxon>Fabaceae</taxon>
        <taxon>Papilionoideae</taxon>
        <taxon>50 kb inversion clade</taxon>
        <taxon>NPAAA clade</taxon>
        <taxon>indigoferoid/millettioid clade</taxon>
        <taxon>Phaseoleae</taxon>
        <taxon>Vigna</taxon>
    </lineage>
</organism>
<dbReference type="GO" id="GO:0015031">
    <property type="term" value="P:protein transport"/>
    <property type="evidence" value="ECO:0007669"/>
    <property type="project" value="UniProtKB-KW"/>
</dbReference>
<dbReference type="InterPro" id="IPR050365">
    <property type="entry name" value="TIM50"/>
</dbReference>
<comment type="similarity">
    <text evidence="1">Belongs to the TIM50 family.</text>
</comment>
<dbReference type="EMBL" id="CP144695">
    <property type="protein sequence ID" value="WVZ05606.1"/>
    <property type="molecule type" value="Genomic_DNA"/>
</dbReference>
<evidence type="ECO:0000313" key="5">
    <source>
        <dbReference type="Proteomes" id="UP001374535"/>
    </source>
</evidence>
<dbReference type="AlphaFoldDB" id="A0AAQ3NA24"/>
<keyword evidence="1" id="KW-0809">Transit peptide</keyword>
<dbReference type="PANTHER" id="PTHR12210">
    <property type="entry name" value="DULLARD PROTEIN PHOSPHATASE"/>
    <property type="match status" value="1"/>
</dbReference>